<keyword evidence="2" id="KW-0813">Transport</keyword>
<feature type="domain" description="Major facilitator superfamily (MFS) profile" evidence="11">
    <location>
        <begin position="19"/>
        <end position="415"/>
    </location>
</feature>
<dbReference type="InterPro" id="IPR036259">
    <property type="entry name" value="MFS_trans_sf"/>
</dbReference>
<keyword evidence="4 10" id="KW-0812">Transmembrane</keyword>
<evidence type="ECO:0000256" key="1">
    <source>
        <dbReference type="ARBA" id="ARBA00004429"/>
    </source>
</evidence>
<dbReference type="Gene3D" id="1.20.1250.20">
    <property type="entry name" value="MFS general substrate transporter like domains"/>
    <property type="match status" value="1"/>
</dbReference>
<feature type="transmembrane region" description="Helical" evidence="10">
    <location>
        <begin position="54"/>
        <end position="75"/>
    </location>
</feature>
<feature type="region of interest" description="Disordered" evidence="9">
    <location>
        <begin position="415"/>
        <end position="465"/>
    </location>
</feature>
<comment type="similarity">
    <text evidence="7">Belongs to the major facilitator superfamily. Drug:H(+) antiporter-3 (DHA3) (TC 2.A.1.21) family.</text>
</comment>
<evidence type="ECO:0000256" key="6">
    <source>
        <dbReference type="ARBA" id="ARBA00023136"/>
    </source>
</evidence>
<organism evidence="12 13">
    <name type="scientific">Streptomyces glaucosporus</name>
    <dbReference type="NCBI Taxonomy" id="284044"/>
    <lineage>
        <taxon>Bacteria</taxon>
        <taxon>Bacillati</taxon>
        <taxon>Actinomycetota</taxon>
        <taxon>Actinomycetes</taxon>
        <taxon>Kitasatosporales</taxon>
        <taxon>Streptomycetaceae</taxon>
        <taxon>Streptomyces</taxon>
    </lineage>
</organism>
<evidence type="ECO:0000256" key="9">
    <source>
        <dbReference type="SAM" id="MobiDB-lite"/>
    </source>
</evidence>
<dbReference type="CDD" id="cd06173">
    <property type="entry name" value="MFS_MefA_like"/>
    <property type="match status" value="1"/>
</dbReference>
<evidence type="ECO:0000256" key="3">
    <source>
        <dbReference type="ARBA" id="ARBA00022475"/>
    </source>
</evidence>
<evidence type="ECO:0000256" key="5">
    <source>
        <dbReference type="ARBA" id="ARBA00022989"/>
    </source>
</evidence>
<keyword evidence="3" id="KW-1003">Cell membrane</keyword>
<name>A0ABN3HKY2_9ACTN</name>
<dbReference type="InterPro" id="IPR005829">
    <property type="entry name" value="Sugar_transporter_CS"/>
</dbReference>
<dbReference type="PANTHER" id="PTHR23513:SF9">
    <property type="entry name" value="ENTEROBACTIN EXPORTER ENTS"/>
    <property type="match status" value="1"/>
</dbReference>
<keyword evidence="13" id="KW-1185">Reference proteome</keyword>
<dbReference type="Proteomes" id="UP001500058">
    <property type="component" value="Unassembled WGS sequence"/>
</dbReference>
<feature type="transmembrane region" description="Helical" evidence="10">
    <location>
        <begin position="362"/>
        <end position="381"/>
    </location>
</feature>
<feature type="transmembrane region" description="Helical" evidence="10">
    <location>
        <begin position="241"/>
        <end position="261"/>
    </location>
</feature>
<proteinExistence type="inferred from homology"/>
<dbReference type="InterPro" id="IPR020846">
    <property type="entry name" value="MFS_dom"/>
</dbReference>
<gene>
    <name evidence="12" type="ORF">GCM10010420_00450</name>
</gene>
<feature type="transmembrane region" description="Helical" evidence="10">
    <location>
        <begin position="179"/>
        <end position="199"/>
    </location>
</feature>
<feature type="transmembrane region" description="Helical" evidence="10">
    <location>
        <begin position="273"/>
        <end position="292"/>
    </location>
</feature>
<evidence type="ECO:0000259" key="11">
    <source>
        <dbReference type="PROSITE" id="PS50850"/>
    </source>
</evidence>
<reference evidence="12 13" key="1">
    <citation type="journal article" date="2019" name="Int. J. Syst. Evol. Microbiol.">
        <title>The Global Catalogue of Microorganisms (GCM) 10K type strain sequencing project: providing services to taxonomists for standard genome sequencing and annotation.</title>
        <authorList>
            <consortium name="The Broad Institute Genomics Platform"/>
            <consortium name="The Broad Institute Genome Sequencing Center for Infectious Disease"/>
            <person name="Wu L."/>
            <person name="Ma J."/>
        </authorList>
    </citation>
    <scope>NUCLEOTIDE SEQUENCE [LARGE SCALE GENOMIC DNA]</scope>
    <source>
        <strain evidence="12 13">JCM 6921</strain>
    </source>
</reference>
<feature type="compositionally biased region" description="Basic and acidic residues" evidence="9">
    <location>
        <begin position="431"/>
        <end position="465"/>
    </location>
</feature>
<dbReference type="PROSITE" id="PS50850">
    <property type="entry name" value="MFS"/>
    <property type="match status" value="1"/>
</dbReference>
<evidence type="ECO:0000256" key="2">
    <source>
        <dbReference type="ARBA" id="ARBA00022448"/>
    </source>
</evidence>
<evidence type="ECO:0000313" key="13">
    <source>
        <dbReference type="Proteomes" id="UP001500058"/>
    </source>
</evidence>
<sequence>MAAETSRGTRVRSARRPGGLALLLTAALCSGAGNAVTAVAMPWLVLEETGRASSAGLVAAAGSLPLLAGIAFGGIVVDRMGRRPSSIVSDALSAGSVLLVAVLHLQQRLPLPLLVALVVAGAALDQSGITAKLALVNRCAREGGVPAQRANALYSAAVGLAVTCGPGLAGLLLGTAGVGWTLCAATVLSGLAAVVMSFLRSADAGREGEEPAPGSTAGPAGGLRYAVEGFVVVGRDPLLRLLVLLTFGFSVGSLPTQNIALPRYFQVRGEPEVLGLLLLCMSAGGILGSLAYGALGDRLSRRRAFAGAVVASTVLLLALATLPSTVPLLLLGTAIGLVAGPITPVANTAIQNRVPSEALGRVLSVLTAATCAAGPVGYLLGGPLIDRLGAGPAMAVFASTLVPVSVAALVAPSLRGLDTPDPPAGPHRAPRPGERTGRGRTAPDETRRHPTAPDDTDDTARRGSR</sequence>
<evidence type="ECO:0000256" key="4">
    <source>
        <dbReference type="ARBA" id="ARBA00022692"/>
    </source>
</evidence>
<accession>A0ABN3HKY2</accession>
<evidence type="ECO:0000256" key="8">
    <source>
        <dbReference type="ARBA" id="ARBA00040914"/>
    </source>
</evidence>
<evidence type="ECO:0000313" key="12">
    <source>
        <dbReference type="EMBL" id="GAA2382449.1"/>
    </source>
</evidence>
<dbReference type="RefSeq" id="WP_344628705.1">
    <property type="nucleotide sequence ID" value="NZ_BAAATJ010000001.1"/>
</dbReference>
<dbReference type="PANTHER" id="PTHR23513">
    <property type="entry name" value="INTEGRAL MEMBRANE EFFLUX PROTEIN-RELATED"/>
    <property type="match status" value="1"/>
</dbReference>
<feature type="transmembrane region" description="Helical" evidence="10">
    <location>
        <begin position="152"/>
        <end position="173"/>
    </location>
</feature>
<keyword evidence="5 10" id="KW-1133">Transmembrane helix</keyword>
<comment type="subcellular location">
    <subcellularLocation>
        <location evidence="1">Cell inner membrane</location>
        <topology evidence="1">Multi-pass membrane protein</topology>
    </subcellularLocation>
</comment>
<feature type="transmembrane region" description="Helical" evidence="10">
    <location>
        <begin position="304"/>
        <end position="322"/>
    </location>
</feature>
<keyword evidence="6 10" id="KW-0472">Membrane</keyword>
<comment type="caution">
    <text evidence="12">The sequence shown here is derived from an EMBL/GenBank/DDBJ whole genome shotgun (WGS) entry which is preliminary data.</text>
</comment>
<feature type="transmembrane region" description="Helical" evidence="10">
    <location>
        <begin position="328"/>
        <end position="350"/>
    </location>
</feature>
<protein>
    <recommendedName>
        <fullName evidence="8">Multidrug efflux pump Tap</fullName>
    </recommendedName>
</protein>
<dbReference type="PROSITE" id="PS00216">
    <property type="entry name" value="SUGAR_TRANSPORT_1"/>
    <property type="match status" value="1"/>
</dbReference>
<evidence type="ECO:0000256" key="10">
    <source>
        <dbReference type="SAM" id="Phobius"/>
    </source>
</evidence>
<feature type="transmembrane region" description="Helical" evidence="10">
    <location>
        <begin position="393"/>
        <end position="411"/>
    </location>
</feature>
<dbReference type="Pfam" id="PF07690">
    <property type="entry name" value="MFS_1"/>
    <property type="match status" value="2"/>
</dbReference>
<evidence type="ECO:0000256" key="7">
    <source>
        <dbReference type="ARBA" id="ARBA00038075"/>
    </source>
</evidence>
<dbReference type="SUPFAM" id="SSF103473">
    <property type="entry name" value="MFS general substrate transporter"/>
    <property type="match status" value="1"/>
</dbReference>
<dbReference type="EMBL" id="BAAATJ010000001">
    <property type="protein sequence ID" value="GAA2382449.1"/>
    <property type="molecule type" value="Genomic_DNA"/>
</dbReference>
<dbReference type="InterPro" id="IPR011701">
    <property type="entry name" value="MFS"/>
</dbReference>